<feature type="transmembrane region" description="Helical" evidence="1">
    <location>
        <begin position="137"/>
        <end position="156"/>
    </location>
</feature>
<keyword evidence="1" id="KW-0812">Transmembrane</keyword>
<keyword evidence="1" id="KW-1133">Transmembrane helix</keyword>
<proteinExistence type="predicted"/>
<feature type="transmembrane region" description="Helical" evidence="1">
    <location>
        <begin position="39"/>
        <end position="58"/>
    </location>
</feature>
<protein>
    <recommendedName>
        <fullName evidence="4">Integral membrane protein</fullName>
    </recommendedName>
</protein>
<sequence>MLSCFPAASETMPDRADRPRPRASRAALRRLLRRPPERLLSGGVYGAVLASSLVAALDQEDAAPDPGYDAVWVLIPAVAAAVAHGYAHAVAHHTATGGTTAQTMRSVLGEWPLVAAALPAVAALLGAYAGWWHAGTGANVVLVINAMILFCLGTWASRAARTSWAAAWRVGGIYMLLGLVIALANTYLE</sequence>
<evidence type="ECO:0008006" key="4">
    <source>
        <dbReference type="Google" id="ProtNLM"/>
    </source>
</evidence>
<keyword evidence="3" id="KW-1185">Reference proteome</keyword>
<accession>A0ABN3WDJ2</accession>
<dbReference type="Proteomes" id="UP001500831">
    <property type="component" value="Unassembled WGS sequence"/>
</dbReference>
<evidence type="ECO:0000313" key="2">
    <source>
        <dbReference type="EMBL" id="GAA2911396.1"/>
    </source>
</evidence>
<organism evidence="2 3">
    <name type="scientific">Streptosporangium fragile</name>
    <dbReference type="NCBI Taxonomy" id="46186"/>
    <lineage>
        <taxon>Bacteria</taxon>
        <taxon>Bacillati</taxon>
        <taxon>Actinomycetota</taxon>
        <taxon>Actinomycetes</taxon>
        <taxon>Streptosporangiales</taxon>
        <taxon>Streptosporangiaceae</taxon>
        <taxon>Streptosporangium</taxon>
    </lineage>
</organism>
<reference evidence="2 3" key="1">
    <citation type="journal article" date="2019" name="Int. J. Syst. Evol. Microbiol.">
        <title>The Global Catalogue of Microorganisms (GCM) 10K type strain sequencing project: providing services to taxonomists for standard genome sequencing and annotation.</title>
        <authorList>
            <consortium name="The Broad Institute Genomics Platform"/>
            <consortium name="The Broad Institute Genome Sequencing Center for Infectious Disease"/>
            <person name="Wu L."/>
            <person name="Ma J."/>
        </authorList>
    </citation>
    <scope>NUCLEOTIDE SEQUENCE [LARGE SCALE GENOMIC DNA]</scope>
    <source>
        <strain evidence="2 3">JCM 6242</strain>
    </source>
</reference>
<keyword evidence="1" id="KW-0472">Membrane</keyword>
<evidence type="ECO:0000313" key="3">
    <source>
        <dbReference type="Proteomes" id="UP001500831"/>
    </source>
</evidence>
<feature type="transmembrane region" description="Helical" evidence="1">
    <location>
        <begin position="111"/>
        <end position="131"/>
    </location>
</feature>
<dbReference type="EMBL" id="BAAAVI010000110">
    <property type="protein sequence ID" value="GAA2911396.1"/>
    <property type="molecule type" value="Genomic_DNA"/>
</dbReference>
<comment type="caution">
    <text evidence="2">The sequence shown here is derived from an EMBL/GenBank/DDBJ whole genome shotgun (WGS) entry which is preliminary data.</text>
</comment>
<evidence type="ECO:0000256" key="1">
    <source>
        <dbReference type="SAM" id="Phobius"/>
    </source>
</evidence>
<name>A0ABN3WDJ2_9ACTN</name>
<gene>
    <name evidence="2" type="ORF">GCM10010517_77920</name>
</gene>
<feature type="transmembrane region" description="Helical" evidence="1">
    <location>
        <begin position="70"/>
        <end position="91"/>
    </location>
</feature>
<feature type="transmembrane region" description="Helical" evidence="1">
    <location>
        <begin position="168"/>
        <end position="188"/>
    </location>
</feature>